<gene>
    <name evidence="1" type="ORF">GCM10009809_08150</name>
</gene>
<evidence type="ECO:0008006" key="3">
    <source>
        <dbReference type="Google" id="ProtNLM"/>
    </source>
</evidence>
<organism evidence="1 2">
    <name type="scientific">Isoptericola hypogeus</name>
    <dbReference type="NCBI Taxonomy" id="300179"/>
    <lineage>
        <taxon>Bacteria</taxon>
        <taxon>Bacillati</taxon>
        <taxon>Actinomycetota</taxon>
        <taxon>Actinomycetes</taxon>
        <taxon>Micrococcales</taxon>
        <taxon>Promicromonosporaceae</taxon>
        <taxon>Isoptericola</taxon>
    </lineage>
</organism>
<name>A0ABN2IYG4_9MICO</name>
<keyword evidence="2" id="KW-1185">Reference proteome</keyword>
<evidence type="ECO:0000313" key="2">
    <source>
        <dbReference type="Proteomes" id="UP001501138"/>
    </source>
</evidence>
<protein>
    <recommendedName>
        <fullName evidence="3">YD repeat-containing protein</fullName>
    </recommendedName>
</protein>
<reference evidence="1 2" key="1">
    <citation type="journal article" date="2019" name="Int. J. Syst. Evol. Microbiol.">
        <title>The Global Catalogue of Microorganisms (GCM) 10K type strain sequencing project: providing services to taxonomists for standard genome sequencing and annotation.</title>
        <authorList>
            <consortium name="The Broad Institute Genomics Platform"/>
            <consortium name="The Broad Institute Genome Sequencing Center for Infectious Disease"/>
            <person name="Wu L."/>
            <person name="Ma J."/>
        </authorList>
    </citation>
    <scope>NUCLEOTIDE SEQUENCE [LARGE SCALE GENOMIC DNA]</scope>
    <source>
        <strain evidence="1 2">JCM 15589</strain>
    </source>
</reference>
<sequence length="70" mass="7612">MTSRDTQTIDLARDDVQLADLVGQRAIYTTTDGTRYAGTLERHPYEGAQMAVRVADGRWGATGTVVEVIA</sequence>
<accession>A0ABN2IYG4</accession>
<evidence type="ECO:0000313" key="1">
    <source>
        <dbReference type="EMBL" id="GAA1714329.1"/>
    </source>
</evidence>
<dbReference type="RefSeq" id="WP_344245937.1">
    <property type="nucleotide sequence ID" value="NZ_BAAAPM010000003.1"/>
</dbReference>
<comment type="caution">
    <text evidence="1">The sequence shown here is derived from an EMBL/GenBank/DDBJ whole genome shotgun (WGS) entry which is preliminary data.</text>
</comment>
<dbReference type="Proteomes" id="UP001501138">
    <property type="component" value="Unassembled WGS sequence"/>
</dbReference>
<dbReference type="EMBL" id="BAAAPM010000003">
    <property type="protein sequence ID" value="GAA1714329.1"/>
    <property type="molecule type" value="Genomic_DNA"/>
</dbReference>
<proteinExistence type="predicted"/>